<comment type="pathway">
    <text evidence="1 9">Isoprenoid biosynthesis; isopentenyl diphosphate biosynthesis via DXP pathway; isopentenyl diphosphate from 1-deoxy-D-xylulose 5-phosphate: step 1/6.</text>
</comment>
<feature type="binding site" evidence="9">
    <location>
        <position position="224"/>
    </location>
    <ligand>
        <name>Mn(2+)</name>
        <dbReference type="ChEBI" id="CHEBI:29035"/>
    </ligand>
</feature>
<evidence type="ECO:0000256" key="8">
    <source>
        <dbReference type="ARBA" id="ARBA00048543"/>
    </source>
</evidence>
<keyword evidence="9" id="KW-0460">Magnesium</keyword>
<keyword evidence="7 9" id="KW-0414">Isoprene biosynthesis</keyword>
<evidence type="ECO:0000256" key="1">
    <source>
        <dbReference type="ARBA" id="ARBA00005094"/>
    </source>
</evidence>
<dbReference type="GO" id="GO:0016853">
    <property type="term" value="F:isomerase activity"/>
    <property type="evidence" value="ECO:0007669"/>
    <property type="project" value="UniProtKB-KW"/>
</dbReference>
<dbReference type="InterPro" id="IPR013644">
    <property type="entry name" value="DXP_reductoisomerase_C"/>
</dbReference>
<reference evidence="13 14" key="1">
    <citation type="submission" date="2017-05" db="EMBL/GenBank/DDBJ databases">
        <title>Genomic insights into alkan degradation activity of Oleiphilus messinensis.</title>
        <authorList>
            <person name="Kozyavkin S.A."/>
            <person name="Slesarev A.I."/>
            <person name="Golyshin P.N."/>
            <person name="Korzhenkov A."/>
            <person name="Golyshina O.N."/>
            <person name="Toshchakov S.V."/>
        </authorList>
    </citation>
    <scope>NUCLEOTIDE SEQUENCE [LARGE SCALE GENOMIC DNA]</scope>
    <source>
        <strain evidence="13 14">ME102</strain>
    </source>
</reference>
<evidence type="ECO:0000256" key="9">
    <source>
        <dbReference type="HAMAP-Rule" id="MF_00183"/>
    </source>
</evidence>
<comment type="similarity">
    <text evidence="2 9">Belongs to the DXR family.</text>
</comment>
<feature type="binding site" evidence="9">
    <location>
        <position position="124"/>
    </location>
    <ligand>
        <name>NADPH</name>
        <dbReference type="ChEBI" id="CHEBI:57783"/>
    </ligand>
</feature>
<dbReference type="AlphaFoldDB" id="A0A1Y0I747"/>
<dbReference type="HAMAP" id="MF_00183">
    <property type="entry name" value="DXP_reductoisom"/>
    <property type="match status" value="1"/>
</dbReference>
<feature type="binding site" evidence="9">
    <location>
        <position position="202"/>
    </location>
    <ligand>
        <name>1-deoxy-D-xylulose 5-phosphate</name>
        <dbReference type="ChEBI" id="CHEBI:57792"/>
    </ligand>
</feature>
<keyword evidence="13" id="KW-0413">Isomerase</keyword>
<dbReference type="Pfam" id="PF02670">
    <property type="entry name" value="DXP_reductoisom"/>
    <property type="match status" value="1"/>
</dbReference>
<dbReference type="PANTHER" id="PTHR30525:SF0">
    <property type="entry name" value="1-DEOXY-D-XYLULOSE 5-PHOSPHATE REDUCTOISOMERASE, CHLOROPLASTIC"/>
    <property type="match status" value="1"/>
</dbReference>
<dbReference type="EMBL" id="CP021425">
    <property type="protein sequence ID" value="ARU56050.1"/>
    <property type="molecule type" value="Genomic_DNA"/>
</dbReference>
<feature type="binding site" evidence="9">
    <location>
        <position position="208"/>
    </location>
    <ligand>
        <name>NADPH</name>
        <dbReference type="ChEBI" id="CHEBI:57783"/>
    </ligand>
</feature>
<evidence type="ECO:0000313" key="13">
    <source>
        <dbReference type="EMBL" id="ARU56050.1"/>
    </source>
</evidence>
<evidence type="ECO:0000313" key="14">
    <source>
        <dbReference type="Proteomes" id="UP000196027"/>
    </source>
</evidence>
<dbReference type="InterPro" id="IPR036169">
    <property type="entry name" value="DXPR_C_sf"/>
</dbReference>
<evidence type="ECO:0000256" key="3">
    <source>
        <dbReference type="ARBA" id="ARBA00022723"/>
    </source>
</evidence>
<feature type="binding site" evidence="9">
    <location>
        <position position="11"/>
    </location>
    <ligand>
        <name>NADPH</name>
        <dbReference type="ChEBI" id="CHEBI:57783"/>
    </ligand>
</feature>
<feature type="binding site" evidence="9">
    <location>
        <position position="215"/>
    </location>
    <ligand>
        <name>1-deoxy-D-xylulose 5-phosphate</name>
        <dbReference type="ChEBI" id="CHEBI:57792"/>
    </ligand>
</feature>
<dbReference type="InterPro" id="IPR026877">
    <property type="entry name" value="DXPR_C"/>
</dbReference>
<comment type="caution">
    <text evidence="9">Lacks conserved residue(s) required for the propagation of feature annotation.</text>
</comment>
<feature type="domain" description="1-deoxy-D-xylulose 5-phosphate reductoisomerase C-terminal" evidence="11">
    <location>
        <begin position="146"/>
        <end position="232"/>
    </location>
</feature>
<dbReference type="EC" id="1.1.1.267" evidence="9"/>
<dbReference type="PIRSF" id="PIRSF006205">
    <property type="entry name" value="Dxp_reductismrs"/>
    <property type="match status" value="1"/>
</dbReference>
<dbReference type="NCBIfam" id="NF003938">
    <property type="entry name" value="PRK05447.1-1"/>
    <property type="match status" value="1"/>
</dbReference>
<evidence type="ECO:0000256" key="6">
    <source>
        <dbReference type="ARBA" id="ARBA00023211"/>
    </source>
</evidence>
<feature type="binding site" evidence="9">
    <location>
        <position position="10"/>
    </location>
    <ligand>
        <name>NADPH</name>
        <dbReference type="ChEBI" id="CHEBI:57783"/>
    </ligand>
</feature>
<feature type="binding site" evidence="9">
    <location>
        <position position="221"/>
    </location>
    <ligand>
        <name>1-deoxy-D-xylulose 5-phosphate</name>
        <dbReference type="ChEBI" id="CHEBI:57792"/>
    </ligand>
</feature>
<evidence type="ECO:0000256" key="2">
    <source>
        <dbReference type="ARBA" id="ARBA00006825"/>
    </source>
</evidence>
<dbReference type="SUPFAM" id="SSF51735">
    <property type="entry name" value="NAD(P)-binding Rossmann-fold domains"/>
    <property type="match status" value="1"/>
</dbReference>
<dbReference type="OrthoDB" id="9806546at2"/>
<protein>
    <recommendedName>
        <fullName evidence="9">1-deoxy-D-xylulose 5-phosphate reductoisomerase</fullName>
        <shortName evidence="9">DXP reductoisomerase</shortName>
        <ecNumber evidence="9">1.1.1.267</ecNumber>
    </recommendedName>
    <alternativeName>
        <fullName evidence="9">1-deoxyxylulose-5-phosphate reductoisomerase</fullName>
    </alternativeName>
    <alternativeName>
        <fullName evidence="9">2-C-methyl-D-erythritol 4-phosphate synthase</fullName>
    </alternativeName>
</protein>
<feature type="binding site" evidence="9">
    <location>
        <position position="152"/>
    </location>
    <ligand>
        <name>1-deoxy-D-xylulose 5-phosphate</name>
        <dbReference type="ChEBI" id="CHEBI:57792"/>
    </ligand>
</feature>
<dbReference type="KEGG" id="ome:OLMES_1976"/>
<feature type="binding site" evidence="9">
    <location>
        <position position="224"/>
    </location>
    <ligand>
        <name>1-deoxy-D-xylulose 5-phosphate</name>
        <dbReference type="ChEBI" id="CHEBI:57792"/>
    </ligand>
</feature>
<evidence type="ECO:0000256" key="5">
    <source>
        <dbReference type="ARBA" id="ARBA00023002"/>
    </source>
</evidence>
<feature type="binding site" evidence="9">
    <location>
        <position position="179"/>
    </location>
    <ligand>
        <name>1-deoxy-D-xylulose 5-phosphate</name>
        <dbReference type="ChEBI" id="CHEBI:57792"/>
    </ligand>
</feature>
<feature type="binding site" evidence="9">
    <location>
        <position position="220"/>
    </location>
    <ligand>
        <name>1-deoxy-D-xylulose 5-phosphate</name>
        <dbReference type="ChEBI" id="CHEBI:57792"/>
    </ligand>
</feature>
<dbReference type="FunFam" id="3.40.50.720:FF:000045">
    <property type="entry name" value="1-deoxy-D-xylulose 5-phosphate reductoisomerase"/>
    <property type="match status" value="1"/>
</dbReference>
<evidence type="ECO:0000259" key="12">
    <source>
        <dbReference type="Pfam" id="PF13288"/>
    </source>
</evidence>
<dbReference type="NCBIfam" id="NF009114">
    <property type="entry name" value="PRK12464.1"/>
    <property type="match status" value="1"/>
</dbReference>
<dbReference type="GO" id="GO:0070402">
    <property type="term" value="F:NADPH binding"/>
    <property type="evidence" value="ECO:0007669"/>
    <property type="project" value="InterPro"/>
</dbReference>
<evidence type="ECO:0000259" key="11">
    <source>
        <dbReference type="Pfam" id="PF08436"/>
    </source>
</evidence>
<feature type="binding site" evidence="9">
    <location>
        <position position="126"/>
    </location>
    <ligand>
        <name>NADPH</name>
        <dbReference type="ChEBI" id="CHEBI:57783"/>
    </ligand>
</feature>
<keyword evidence="4 9" id="KW-0521">NADP</keyword>
<dbReference type="Pfam" id="PF08436">
    <property type="entry name" value="DXP_redisom_C"/>
    <property type="match status" value="1"/>
</dbReference>
<dbReference type="GO" id="GO:0030145">
    <property type="term" value="F:manganese ion binding"/>
    <property type="evidence" value="ECO:0007669"/>
    <property type="project" value="TreeGrafter"/>
</dbReference>
<dbReference type="RefSeq" id="WP_087461083.1">
    <property type="nucleotide sequence ID" value="NZ_CP021425.1"/>
</dbReference>
<gene>
    <name evidence="9" type="primary">dxr</name>
    <name evidence="13" type="ORF">OLMES_1976</name>
</gene>
<feature type="domain" description="1-deoxy-D-xylulose 5-phosphate reductoisomerase N-terminal" evidence="10">
    <location>
        <begin position="4"/>
        <end position="132"/>
    </location>
</feature>
<feature type="binding site" evidence="9">
    <location>
        <position position="38"/>
    </location>
    <ligand>
        <name>NADPH</name>
        <dbReference type="ChEBI" id="CHEBI:57783"/>
    </ligand>
</feature>
<feature type="binding site" evidence="9">
    <location>
        <position position="152"/>
    </location>
    <ligand>
        <name>Mn(2+)</name>
        <dbReference type="ChEBI" id="CHEBI:29035"/>
    </ligand>
</feature>
<evidence type="ECO:0000259" key="10">
    <source>
        <dbReference type="Pfam" id="PF02670"/>
    </source>
</evidence>
<organism evidence="13 14">
    <name type="scientific">Oleiphilus messinensis</name>
    <dbReference type="NCBI Taxonomy" id="141451"/>
    <lineage>
        <taxon>Bacteria</taxon>
        <taxon>Pseudomonadati</taxon>
        <taxon>Pseudomonadota</taxon>
        <taxon>Gammaproteobacteria</taxon>
        <taxon>Oceanospirillales</taxon>
        <taxon>Oleiphilaceae</taxon>
        <taxon>Oleiphilus</taxon>
    </lineage>
</organism>
<accession>A0A1Y0I747</accession>
<dbReference type="GO" id="GO:0051484">
    <property type="term" value="P:isopentenyl diphosphate biosynthetic process, methylerythritol 4-phosphate pathway involved in terpenoid biosynthetic process"/>
    <property type="evidence" value="ECO:0007669"/>
    <property type="project" value="UniProtKB-ARBA"/>
</dbReference>
<dbReference type="InterPro" id="IPR013512">
    <property type="entry name" value="DXP_reductoisomerase_N"/>
</dbReference>
<feature type="binding site" evidence="9">
    <location>
        <position position="150"/>
    </location>
    <ligand>
        <name>Mn(2+)</name>
        <dbReference type="ChEBI" id="CHEBI:29035"/>
    </ligand>
</feature>
<comment type="catalytic activity">
    <reaction evidence="8">
        <text>2-C-methyl-D-erythritol 4-phosphate + NADP(+) = 1-deoxy-D-xylulose 5-phosphate + NADPH + H(+)</text>
        <dbReference type="Rhea" id="RHEA:13717"/>
        <dbReference type="ChEBI" id="CHEBI:15378"/>
        <dbReference type="ChEBI" id="CHEBI:57783"/>
        <dbReference type="ChEBI" id="CHEBI:57792"/>
        <dbReference type="ChEBI" id="CHEBI:58262"/>
        <dbReference type="ChEBI" id="CHEBI:58349"/>
        <dbReference type="EC" id="1.1.1.267"/>
    </reaction>
    <physiologicalReaction direction="right-to-left" evidence="8">
        <dbReference type="Rhea" id="RHEA:13719"/>
    </physiologicalReaction>
</comment>
<dbReference type="InterPro" id="IPR036291">
    <property type="entry name" value="NAD(P)-bd_dom_sf"/>
</dbReference>
<feature type="binding site" evidence="9">
    <location>
        <position position="151"/>
    </location>
    <ligand>
        <name>1-deoxy-D-xylulose 5-phosphate</name>
        <dbReference type="ChEBI" id="CHEBI:57792"/>
    </ligand>
</feature>
<keyword evidence="3 9" id="KW-0479">Metal-binding</keyword>
<feature type="domain" description="DXP reductoisomerase C-terminal" evidence="12">
    <location>
        <begin position="264"/>
        <end position="379"/>
    </location>
</feature>
<sequence length="391" mass="42807">MKKVSILGSTGSIGESTLAVIRENLEQYQVHSLVANSNLDAMYRQCLEFVPEYVLMRDTAAAQTLKALLLEARVETQVLCGDADLEALMGSSEIDYVMSAIVGAAGLKPTMAAVESGKRILLANKESLVIAGELFMSAVQQYGCELLPIDSEHNAIYQCLPISAGNPVEPIRRILLTASGGPFRRFTADELEAVTPAQALKHPNWDMGPKITIDSASLMNKGLELIEACWLFNVSPDVVDVHIHPQSIIHSMVEYVDGSILAQMGSPDMRTPIAYGLGWPDRIESGVPSLDLFAMADLTFEKPDMERFPCLALAAQVFKRGGTAPTLLNAANEVAVGLFLENRIRFTEIPSVIDYVLDRIMVEPVESIEHIMEQDRNARIVASQYSTRRAV</sequence>
<keyword evidence="5 9" id="KW-0560">Oxidoreductase</keyword>
<evidence type="ECO:0000256" key="4">
    <source>
        <dbReference type="ARBA" id="ARBA00022857"/>
    </source>
</evidence>
<dbReference type="Gene3D" id="1.10.1740.10">
    <property type="match status" value="1"/>
</dbReference>
<dbReference type="InterPro" id="IPR003821">
    <property type="entry name" value="DXP_reductoisomerase"/>
</dbReference>
<keyword evidence="14" id="KW-1185">Reference proteome</keyword>
<dbReference type="GO" id="GO:0030604">
    <property type="term" value="F:1-deoxy-D-xylulose-5-phosphate reductoisomerase activity"/>
    <property type="evidence" value="ECO:0007669"/>
    <property type="project" value="UniProtKB-UniRule"/>
</dbReference>
<feature type="binding site" evidence="9">
    <location>
        <position position="125"/>
    </location>
    <ligand>
        <name>1-deoxy-D-xylulose 5-phosphate</name>
        <dbReference type="ChEBI" id="CHEBI:57792"/>
    </ligand>
</feature>
<proteinExistence type="inferred from homology"/>
<keyword evidence="6 9" id="KW-0464">Manganese</keyword>
<dbReference type="Pfam" id="PF13288">
    <property type="entry name" value="DXPR_C"/>
    <property type="match status" value="1"/>
</dbReference>
<dbReference type="Proteomes" id="UP000196027">
    <property type="component" value="Chromosome"/>
</dbReference>
<evidence type="ECO:0000256" key="7">
    <source>
        <dbReference type="ARBA" id="ARBA00023229"/>
    </source>
</evidence>
<dbReference type="SUPFAM" id="SSF69055">
    <property type="entry name" value="1-deoxy-D-xylulose-5-phosphate reductoisomerase, C-terminal domain"/>
    <property type="match status" value="1"/>
</dbReference>
<feature type="binding site" evidence="9">
    <location>
        <position position="13"/>
    </location>
    <ligand>
        <name>NADPH</name>
        <dbReference type="ChEBI" id="CHEBI:57783"/>
    </ligand>
</feature>
<feature type="binding site" evidence="9">
    <location>
        <position position="12"/>
    </location>
    <ligand>
        <name>NADPH</name>
        <dbReference type="ChEBI" id="CHEBI:57783"/>
    </ligand>
</feature>
<comment type="function">
    <text evidence="9">Catalyzes the NADPH-dependent rearrangement and reduction of 1-deoxy-D-xylulose-5-phosphate (DXP) to 2-C-methyl-D-erythritol 4-phosphate (MEP).</text>
</comment>
<comment type="cofactor">
    <cofactor evidence="9">
        <name>Mg(2+)</name>
        <dbReference type="ChEBI" id="CHEBI:18420"/>
    </cofactor>
    <cofactor evidence="9">
        <name>Mn(2+)</name>
        <dbReference type="ChEBI" id="CHEBI:29035"/>
    </cofactor>
</comment>
<dbReference type="UniPathway" id="UPA00056">
    <property type="reaction ID" value="UER00092"/>
</dbReference>
<dbReference type="PANTHER" id="PTHR30525">
    <property type="entry name" value="1-DEOXY-D-XYLULOSE 5-PHOSPHATE REDUCTOISOMERASE"/>
    <property type="match status" value="1"/>
</dbReference>
<dbReference type="NCBIfam" id="TIGR00243">
    <property type="entry name" value="Dxr"/>
    <property type="match status" value="1"/>
</dbReference>
<dbReference type="SUPFAM" id="SSF55347">
    <property type="entry name" value="Glyceraldehyde-3-phosphate dehydrogenase-like, C-terminal domain"/>
    <property type="match status" value="1"/>
</dbReference>
<name>A0A1Y0I747_9GAMM</name>
<dbReference type="Gene3D" id="3.40.50.720">
    <property type="entry name" value="NAD(P)-binding Rossmann-like Domain"/>
    <property type="match status" value="1"/>
</dbReference>